<reference evidence="8" key="1">
    <citation type="submission" date="2017-01" db="EMBL/GenBank/DDBJ databases">
        <authorList>
            <person name="Varghese N."/>
            <person name="Submissions S."/>
        </authorList>
    </citation>
    <scope>NUCLEOTIDE SEQUENCE [LARGE SCALE GENOMIC DNA]</scope>
    <source>
        <strain evidence="8">DSM 46698</strain>
    </source>
</reference>
<accession>A0A1N7JN36</accession>
<feature type="domain" description="PPIase FKBP-type" evidence="6">
    <location>
        <begin position="75"/>
        <end position="176"/>
    </location>
</feature>
<dbReference type="GO" id="GO:0005737">
    <property type="term" value="C:cytoplasm"/>
    <property type="evidence" value="ECO:0007669"/>
    <property type="project" value="TreeGrafter"/>
</dbReference>
<comment type="catalytic activity">
    <reaction evidence="1 4 5">
        <text>[protein]-peptidylproline (omega=180) = [protein]-peptidylproline (omega=0)</text>
        <dbReference type="Rhea" id="RHEA:16237"/>
        <dbReference type="Rhea" id="RHEA-COMP:10747"/>
        <dbReference type="Rhea" id="RHEA-COMP:10748"/>
        <dbReference type="ChEBI" id="CHEBI:83833"/>
        <dbReference type="ChEBI" id="CHEBI:83834"/>
        <dbReference type="EC" id="5.2.1.8"/>
    </reaction>
</comment>
<gene>
    <name evidence="7" type="ORF">SAMN05421761_101153</name>
</gene>
<dbReference type="GO" id="GO:0003755">
    <property type="term" value="F:peptidyl-prolyl cis-trans isomerase activity"/>
    <property type="evidence" value="ECO:0007669"/>
    <property type="project" value="UniProtKB-UniRule"/>
</dbReference>
<comment type="similarity">
    <text evidence="5">Belongs to the FKBP-type PPIase family.</text>
</comment>
<dbReference type="Pfam" id="PF00254">
    <property type="entry name" value="FKBP_C"/>
    <property type="match status" value="1"/>
</dbReference>
<evidence type="ECO:0000313" key="7">
    <source>
        <dbReference type="EMBL" id="SIS50725.1"/>
    </source>
</evidence>
<evidence type="ECO:0000259" key="6">
    <source>
        <dbReference type="PROSITE" id="PS50059"/>
    </source>
</evidence>
<dbReference type="PROSITE" id="PS50059">
    <property type="entry name" value="FKBP_PPIASE"/>
    <property type="match status" value="1"/>
</dbReference>
<dbReference type="InterPro" id="IPR050689">
    <property type="entry name" value="FKBP-type_PPIase"/>
</dbReference>
<dbReference type="STRING" id="529505.SAMN05421761_101153"/>
<sequence>MKRLSVVILSFFLLATGCISDQENADVILQREIQAFEKYIADNNVTGVKEERDPGLGFIFIWKETSESGVKPVPGQRVTVDYVGKFLENVVFDTSKEAVAKANNIFNANRIYEPLTYTFNAGSVIPGFDFAVSKMDIGDKILAFIPSLYAYGRAGSPPVIGGNTPLIFELELLPTILEEEDESDD</sequence>
<dbReference type="InterPro" id="IPR046357">
    <property type="entry name" value="PPIase_dom_sf"/>
</dbReference>
<evidence type="ECO:0000256" key="3">
    <source>
        <dbReference type="ARBA" id="ARBA00023235"/>
    </source>
</evidence>
<dbReference type="InterPro" id="IPR001179">
    <property type="entry name" value="PPIase_FKBP_dom"/>
</dbReference>
<dbReference type="RefSeq" id="WP_076497583.1">
    <property type="nucleotide sequence ID" value="NZ_FTOP01000001.1"/>
</dbReference>
<dbReference type="SUPFAM" id="SSF54534">
    <property type="entry name" value="FKBP-like"/>
    <property type="match status" value="1"/>
</dbReference>
<evidence type="ECO:0000256" key="1">
    <source>
        <dbReference type="ARBA" id="ARBA00000971"/>
    </source>
</evidence>
<evidence type="ECO:0000256" key="2">
    <source>
        <dbReference type="ARBA" id="ARBA00023110"/>
    </source>
</evidence>
<protein>
    <recommendedName>
        <fullName evidence="5">Peptidyl-prolyl cis-trans isomerase</fullName>
        <ecNumber evidence="5">5.2.1.8</ecNumber>
    </recommendedName>
</protein>
<proteinExistence type="inferred from homology"/>
<dbReference type="EC" id="5.2.1.8" evidence="5"/>
<dbReference type="PANTHER" id="PTHR10516">
    <property type="entry name" value="PEPTIDYL-PROLYL CIS-TRANS ISOMERASE"/>
    <property type="match status" value="1"/>
</dbReference>
<evidence type="ECO:0000256" key="5">
    <source>
        <dbReference type="RuleBase" id="RU003915"/>
    </source>
</evidence>
<dbReference type="Gene3D" id="3.10.50.40">
    <property type="match status" value="1"/>
</dbReference>
<dbReference type="PANTHER" id="PTHR10516:SF443">
    <property type="entry name" value="FK506-BINDING PROTEIN 59-RELATED"/>
    <property type="match status" value="1"/>
</dbReference>
<dbReference type="PROSITE" id="PS51257">
    <property type="entry name" value="PROKAR_LIPOPROTEIN"/>
    <property type="match status" value="1"/>
</dbReference>
<evidence type="ECO:0000313" key="8">
    <source>
        <dbReference type="Proteomes" id="UP000186026"/>
    </source>
</evidence>
<evidence type="ECO:0000256" key="4">
    <source>
        <dbReference type="PROSITE-ProRule" id="PRU00277"/>
    </source>
</evidence>
<keyword evidence="2 4" id="KW-0697">Rotamase</keyword>
<dbReference type="AlphaFoldDB" id="A0A1N7JN36"/>
<dbReference type="Proteomes" id="UP000186026">
    <property type="component" value="Unassembled WGS sequence"/>
</dbReference>
<dbReference type="EMBL" id="FTOP01000001">
    <property type="protein sequence ID" value="SIS50725.1"/>
    <property type="molecule type" value="Genomic_DNA"/>
</dbReference>
<keyword evidence="8" id="KW-1185">Reference proteome</keyword>
<name>A0A1N7JN36_9BACT</name>
<dbReference type="OrthoDB" id="9814548at2"/>
<keyword evidence="3 4" id="KW-0413">Isomerase</keyword>
<organism evidence="7 8">
    <name type="scientific">Belliella pelovolcani</name>
    <dbReference type="NCBI Taxonomy" id="529505"/>
    <lineage>
        <taxon>Bacteria</taxon>
        <taxon>Pseudomonadati</taxon>
        <taxon>Bacteroidota</taxon>
        <taxon>Cytophagia</taxon>
        <taxon>Cytophagales</taxon>
        <taxon>Cyclobacteriaceae</taxon>
        <taxon>Belliella</taxon>
    </lineage>
</organism>